<dbReference type="SUPFAM" id="SSF51735">
    <property type="entry name" value="NAD(P)-binding Rossmann-fold domains"/>
    <property type="match status" value="1"/>
</dbReference>
<reference evidence="5 6" key="1">
    <citation type="journal article" date="2014" name="BMC Genomics">
        <title>Comparative genome sequencing reveals chemotype-specific gene clusters in the toxigenic black mold Stachybotrys.</title>
        <authorList>
            <person name="Semeiks J."/>
            <person name="Borek D."/>
            <person name="Otwinowski Z."/>
            <person name="Grishin N.V."/>
        </authorList>
    </citation>
    <scope>NUCLEOTIDE SEQUENCE [LARGE SCALE GENOMIC DNA]</scope>
    <source>
        <strain evidence="6">CBS 109288 / IBT 7711</strain>
    </source>
</reference>
<dbReference type="AlphaFoldDB" id="A0A084B6N6"/>
<protein>
    <recommendedName>
        <fullName evidence="4">NAD(P)-binding domain-containing protein</fullName>
    </recommendedName>
</protein>
<dbReference type="HOGENOM" id="CLU_145540_1_0_1"/>
<name>A0A084B6N6_STACB</name>
<evidence type="ECO:0000313" key="6">
    <source>
        <dbReference type="Proteomes" id="UP000028045"/>
    </source>
</evidence>
<comment type="similarity">
    <text evidence="1">Belongs to the NmrA-type oxidoreductase family. Isoflavone reductase subfamily.</text>
</comment>
<dbReference type="PANTHER" id="PTHR47706:SF4">
    <property type="entry name" value="NMRA-LIKE DOMAIN-CONTAINING PROTEIN"/>
    <property type="match status" value="1"/>
</dbReference>
<feature type="domain" description="NAD(P)-binding" evidence="4">
    <location>
        <begin position="8"/>
        <end position="95"/>
    </location>
</feature>
<evidence type="ECO:0000313" key="5">
    <source>
        <dbReference type="EMBL" id="KEY73215.1"/>
    </source>
</evidence>
<proteinExistence type="inferred from homology"/>
<dbReference type="Pfam" id="PF13460">
    <property type="entry name" value="NAD_binding_10"/>
    <property type="match status" value="1"/>
</dbReference>
<accession>A0A084B6N6</accession>
<keyword evidence="2" id="KW-0521">NADP</keyword>
<dbReference type="EMBL" id="KL647898">
    <property type="protein sequence ID" value="KEY73215.1"/>
    <property type="molecule type" value="Genomic_DNA"/>
</dbReference>
<keyword evidence="6" id="KW-1185">Reference proteome</keyword>
<evidence type="ECO:0000256" key="3">
    <source>
        <dbReference type="ARBA" id="ARBA00023002"/>
    </source>
</evidence>
<sequence length="101" mass="10433">MVVVAVAGGRGGVGRAIVEAFIAQGKHTMKILTRELNAAKEAEVGAPSIAVDYANTPSLTSVLEHLDIRTVVSALDMMPFTAGPSEPKLIKAADASKCTKA</sequence>
<dbReference type="InterPro" id="IPR051609">
    <property type="entry name" value="NmrA/Isoflavone_reductase-like"/>
</dbReference>
<dbReference type="Proteomes" id="UP000028045">
    <property type="component" value="Unassembled WGS sequence"/>
</dbReference>
<evidence type="ECO:0000256" key="1">
    <source>
        <dbReference type="ARBA" id="ARBA00005725"/>
    </source>
</evidence>
<organism evidence="5 6">
    <name type="scientific">Stachybotrys chartarum (strain CBS 109288 / IBT 7711)</name>
    <name type="common">Toxic black mold</name>
    <name type="synonym">Stilbospora chartarum</name>
    <dbReference type="NCBI Taxonomy" id="1280523"/>
    <lineage>
        <taxon>Eukaryota</taxon>
        <taxon>Fungi</taxon>
        <taxon>Dikarya</taxon>
        <taxon>Ascomycota</taxon>
        <taxon>Pezizomycotina</taxon>
        <taxon>Sordariomycetes</taxon>
        <taxon>Hypocreomycetidae</taxon>
        <taxon>Hypocreales</taxon>
        <taxon>Stachybotryaceae</taxon>
        <taxon>Stachybotrys</taxon>
    </lineage>
</organism>
<evidence type="ECO:0000256" key="2">
    <source>
        <dbReference type="ARBA" id="ARBA00022857"/>
    </source>
</evidence>
<dbReference type="PANTHER" id="PTHR47706">
    <property type="entry name" value="NMRA-LIKE FAMILY PROTEIN"/>
    <property type="match status" value="1"/>
</dbReference>
<dbReference type="InterPro" id="IPR016040">
    <property type="entry name" value="NAD(P)-bd_dom"/>
</dbReference>
<dbReference type="Gene3D" id="3.40.50.720">
    <property type="entry name" value="NAD(P)-binding Rossmann-like Domain"/>
    <property type="match status" value="1"/>
</dbReference>
<dbReference type="GO" id="GO:0016491">
    <property type="term" value="F:oxidoreductase activity"/>
    <property type="evidence" value="ECO:0007669"/>
    <property type="project" value="UniProtKB-KW"/>
</dbReference>
<evidence type="ECO:0000259" key="4">
    <source>
        <dbReference type="Pfam" id="PF13460"/>
    </source>
</evidence>
<gene>
    <name evidence="5" type="ORF">S7711_04179</name>
</gene>
<keyword evidence="3" id="KW-0560">Oxidoreductase</keyword>
<dbReference type="InterPro" id="IPR036291">
    <property type="entry name" value="NAD(P)-bd_dom_sf"/>
</dbReference>